<dbReference type="Gene3D" id="1.10.1660.10">
    <property type="match status" value="1"/>
</dbReference>
<keyword evidence="1" id="KW-0678">Repressor</keyword>
<feature type="compositionally biased region" description="Basic and acidic residues" evidence="5">
    <location>
        <begin position="134"/>
        <end position="146"/>
    </location>
</feature>
<feature type="domain" description="HTH merR-type" evidence="6">
    <location>
        <begin position="3"/>
        <end position="72"/>
    </location>
</feature>
<evidence type="ECO:0000256" key="3">
    <source>
        <dbReference type="ARBA" id="ARBA00023125"/>
    </source>
</evidence>
<evidence type="ECO:0000313" key="7">
    <source>
        <dbReference type="EMBL" id="MBB3113453.1"/>
    </source>
</evidence>
<dbReference type="SUPFAM" id="SSF46955">
    <property type="entry name" value="Putative DNA-binding domain"/>
    <property type="match status" value="1"/>
</dbReference>
<dbReference type="PANTHER" id="PTHR30204:SF69">
    <property type="entry name" value="MERR-FAMILY TRANSCRIPTIONAL REGULATOR"/>
    <property type="match status" value="1"/>
</dbReference>
<dbReference type="RefSeq" id="WP_183603535.1">
    <property type="nucleotide sequence ID" value="NZ_JACHXK010000019.1"/>
</dbReference>
<dbReference type="SMART" id="SM00422">
    <property type="entry name" value="HTH_MERR"/>
    <property type="match status" value="1"/>
</dbReference>
<keyword evidence="2" id="KW-0805">Transcription regulation</keyword>
<feature type="region of interest" description="Disordered" evidence="5">
    <location>
        <begin position="116"/>
        <end position="146"/>
    </location>
</feature>
<dbReference type="PRINTS" id="PR00040">
    <property type="entry name" value="HTHMERR"/>
</dbReference>
<keyword evidence="3" id="KW-0238">DNA-binding</keyword>
<gene>
    <name evidence="7" type="ORF">FHS18_005565</name>
</gene>
<evidence type="ECO:0000256" key="4">
    <source>
        <dbReference type="ARBA" id="ARBA00023163"/>
    </source>
</evidence>
<evidence type="ECO:0000259" key="6">
    <source>
        <dbReference type="PROSITE" id="PS50937"/>
    </source>
</evidence>
<dbReference type="Proteomes" id="UP000570361">
    <property type="component" value="Unassembled WGS sequence"/>
</dbReference>
<protein>
    <submittedName>
        <fullName evidence="7">MerR family mercuric resistance operon transcriptional regulator</fullName>
    </submittedName>
</protein>
<evidence type="ECO:0000313" key="8">
    <source>
        <dbReference type="Proteomes" id="UP000570361"/>
    </source>
</evidence>
<accession>A0A7W5B349</accession>
<evidence type="ECO:0000256" key="5">
    <source>
        <dbReference type="SAM" id="MobiDB-lite"/>
    </source>
</evidence>
<evidence type="ECO:0000256" key="2">
    <source>
        <dbReference type="ARBA" id="ARBA00023015"/>
    </source>
</evidence>
<keyword evidence="8" id="KW-1185">Reference proteome</keyword>
<dbReference type="PROSITE" id="PS50937">
    <property type="entry name" value="HTH_MERR_2"/>
    <property type="match status" value="1"/>
</dbReference>
<dbReference type="InterPro" id="IPR047057">
    <property type="entry name" value="MerR_fam"/>
</dbReference>
<name>A0A7W5B349_9BACL</name>
<dbReference type="InterPro" id="IPR009061">
    <property type="entry name" value="DNA-bd_dom_put_sf"/>
</dbReference>
<organism evidence="7 8">
    <name type="scientific">Paenibacillus phyllosphaerae</name>
    <dbReference type="NCBI Taxonomy" id="274593"/>
    <lineage>
        <taxon>Bacteria</taxon>
        <taxon>Bacillati</taxon>
        <taxon>Bacillota</taxon>
        <taxon>Bacilli</taxon>
        <taxon>Bacillales</taxon>
        <taxon>Paenibacillaceae</taxon>
        <taxon>Paenibacillus</taxon>
    </lineage>
</organism>
<dbReference type="GO" id="GO:0003677">
    <property type="term" value="F:DNA binding"/>
    <property type="evidence" value="ECO:0007669"/>
    <property type="project" value="UniProtKB-KW"/>
</dbReference>
<keyword evidence="4" id="KW-0804">Transcription</keyword>
<comment type="caution">
    <text evidence="7">The sequence shown here is derived from an EMBL/GenBank/DDBJ whole genome shotgun (WGS) entry which is preliminary data.</text>
</comment>
<dbReference type="InterPro" id="IPR000551">
    <property type="entry name" value="MerR-type_HTH_dom"/>
</dbReference>
<proteinExistence type="predicted"/>
<dbReference type="AlphaFoldDB" id="A0A7W5B349"/>
<reference evidence="7 8" key="1">
    <citation type="submission" date="2020-08" db="EMBL/GenBank/DDBJ databases">
        <title>Genomic Encyclopedia of Type Strains, Phase III (KMG-III): the genomes of soil and plant-associated and newly described type strains.</title>
        <authorList>
            <person name="Whitman W."/>
        </authorList>
    </citation>
    <scope>NUCLEOTIDE SEQUENCE [LARGE SCALE GENOMIC DNA]</scope>
    <source>
        <strain evidence="7 8">CECT 5862</strain>
    </source>
</reference>
<sequence length="146" mass="16620">MNRLTISQVAGAANVNLETVKYYEKRGLLPKPARSESGYRMYSTTAVEDIRLIKRAQDIGFSLNEIKQLLAVINQESYFPAEEIQALAIAKIKEINEKITRLASFKSLLEQAVERPAHFDPSPKPNCPVLKRLRKDDANEQNDRDF</sequence>
<dbReference type="EMBL" id="JACHXK010000019">
    <property type="protein sequence ID" value="MBB3113453.1"/>
    <property type="molecule type" value="Genomic_DNA"/>
</dbReference>
<dbReference type="PANTHER" id="PTHR30204">
    <property type="entry name" value="REDOX-CYCLING DRUG-SENSING TRANSCRIPTIONAL ACTIVATOR SOXR"/>
    <property type="match status" value="1"/>
</dbReference>
<dbReference type="Pfam" id="PF13411">
    <property type="entry name" value="MerR_1"/>
    <property type="match status" value="1"/>
</dbReference>
<evidence type="ECO:0000256" key="1">
    <source>
        <dbReference type="ARBA" id="ARBA00022491"/>
    </source>
</evidence>
<dbReference type="GO" id="GO:0003700">
    <property type="term" value="F:DNA-binding transcription factor activity"/>
    <property type="evidence" value="ECO:0007669"/>
    <property type="project" value="InterPro"/>
</dbReference>